<comment type="caution">
    <text evidence="1">The sequence shown here is derived from an EMBL/GenBank/DDBJ whole genome shotgun (WGS) entry which is preliminary data.</text>
</comment>
<accession>A0AAP0J985</accession>
<proteinExistence type="predicted"/>
<dbReference type="Proteomes" id="UP001420932">
    <property type="component" value="Unassembled WGS sequence"/>
</dbReference>
<evidence type="ECO:0000313" key="1">
    <source>
        <dbReference type="EMBL" id="KAK9128671.1"/>
    </source>
</evidence>
<dbReference type="EMBL" id="JBBNAF010000007">
    <property type="protein sequence ID" value="KAK9128671.1"/>
    <property type="molecule type" value="Genomic_DNA"/>
</dbReference>
<organism evidence="1 2">
    <name type="scientific">Stephania yunnanensis</name>
    <dbReference type="NCBI Taxonomy" id="152371"/>
    <lineage>
        <taxon>Eukaryota</taxon>
        <taxon>Viridiplantae</taxon>
        <taxon>Streptophyta</taxon>
        <taxon>Embryophyta</taxon>
        <taxon>Tracheophyta</taxon>
        <taxon>Spermatophyta</taxon>
        <taxon>Magnoliopsida</taxon>
        <taxon>Ranunculales</taxon>
        <taxon>Menispermaceae</taxon>
        <taxon>Menispermoideae</taxon>
        <taxon>Cissampelideae</taxon>
        <taxon>Stephania</taxon>
    </lineage>
</organism>
<dbReference type="AlphaFoldDB" id="A0AAP0J985"/>
<gene>
    <name evidence="1" type="ORF">Syun_017468</name>
</gene>
<protein>
    <submittedName>
        <fullName evidence="1">Uncharacterized protein</fullName>
    </submittedName>
</protein>
<sequence>MSCRHEIKGVFIQSSVLKTFHLSNMFKLKLWFKFETQFLRFQVLLKFEFPNENEFLKNQYSRGVIFKIYLHI</sequence>
<reference evidence="1 2" key="1">
    <citation type="submission" date="2024-01" db="EMBL/GenBank/DDBJ databases">
        <title>Genome assemblies of Stephania.</title>
        <authorList>
            <person name="Yang L."/>
        </authorList>
    </citation>
    <scope>NUCLEOTIDE SEQUENCE [LARGE SCALE GENOMIC DNA]</scope>
    <source>
        <strain evidence="1">YNDBR</strain>
        <tissue evidence="1">Leaf</tissue>
    </source>
</reference>
<evidence type="ECO:0000313" key="2">
    <source>
        <dbReference type="Proteomes" id="UP001420932"/>
    </source>
</evidence>
<name>A0AAP0J985_9MAGN</name>
<keyword evidence="2" id="KW-1185">Reference proteome</keyword>